<dbReference type="InterPro" id="IPR017039">
    <property type="entry name" value="Virul_fac_BrkB"/>
</dbReference>
<dbReference type="EMBL" id="BIFT01000001">
    <property type="protein sequence ID" value="GCE26215.1"/>
    <property type="molecule type" value="Genomic_DNA"/>
</dbReference>
<dbReference type="AlphaFoldDB" id="A0A402B4D2"/>
<feature type="transmembrane region" description="Helical" evidence="7">
    <location>
        <begin position="163"/>
        <end position="186"/>
    </location>
</feature>
<feature type="transmembrane region" description="Helical" evidence="7">
    <location>
        <begin position="57"/>
        <end position="81"/>
    </location>
</feature>
<accession>A0A402B4D2</accession>
<sequence length="320" mass="35226">MASLRQNQQPGNSGQNAKQKAQELTSDAADNIKSGTKTAGEFAKKFYHDWSHHLTQALTFGLVTSVIPLGMLLIAIIGGFIGTLSTSARTQFIKHLQSVLPPQILPTDITNSALQKFSQSSGIWIFVSVIVAIFFGSRLFTLLEACFDIIYRVPQRPMKQKNILAIIMVFVFMILTPLLVLTSLIPEQLVSILRDTPIASSMVNRIIGIIGSLLVSFILFEVMYTFIPNRKGTLKGRLRASIPGAIAAAVVLQIGLVLFPLYIRNYTSGIVGQIAFALVFMLFFYVISLVILIGATVNAYFVENVPPAQNDFVTRLSRSR</sequence>
<keyword evidence="3 7" id="KW-0812">Transmembrane</keyword>
<keyword evidence="2" id="KW-1003">Cell membrane</keyword>
<evidence type="ECO:0000256" key="1">
    <source>
        <dbReference type="ARBA" id="ARBA00004651"/>
    </source>
</evidence>
<dbReference type="PIRSF" id="PIRSF035875">
    <property type="entry name" value="RNase_BN"/>
    <property type="match status" value="1"/>
</dbReference>
<comment type="subcellular location">
    <subcellularLocation>
        <location evidence="1">Cell membrane</location>
        <topology evidence="1">Multi-pass membrane protein</topology>
    </subcellularLocation>
</comment>
<evidence type="ECO:0000256" key="7">
    <source>
        <dbReference type="SAM" id="Phobius"/>
    </source>
</evidence>
<name>A0A402B4D2_9CHLR</name>
<protein>
    <recommendedName>
        <fullName evidence="10">YihY/virulence factor BrkB family protein</fullName>
    </recommendedName>
</protein>
<feature type="transmembrane region" description="Helical" evidence="7">
    <location>
        <begin position="274"/>
        <end position="301"/>
    </location>
</feature>
<evidence type="ECO:0000256" key="5">
    <source>
        <dbReference type="ARBA" id="ARBA00023136"/>
    </source>
</evidence>
<dbReference type="Pfam" id="PF03631">
    <property type="entry name" value="Virul_fac_BrkB"/>
    <property type="match status" value="1"/>
</dbReference>
<proteinExistence type="predicted"/>
<evidence type="ECO:0000313" key="9">
    <source>
        <dbReference type="Proteomes" id="UP000287171"/>
    </source>
</evidence>
<dbReference type="Proteomes" id="UP000287171">
    <property type="component" value="Unassembled WGS sequence"/>
</dbReference>
<organism evidence="8 9">
    <name type="scientific">Dictyobacter alpinus</name>
    <dbReference type="NCBI Taxonomy" id="2014873"/>
    <lineage>
        <taxon>Bacteria</taxon>
        <taxon>Bacillati</taxon>
        <taxon>Chloroflexota</taxon>
        <taxon>Ktedonobacteria</taxon>
        <taxon>Ktedonobacterales</taxon>
        <taxon>Dictyobacteraceae</taxon>
        <taxon>Dictyobacter</taxon>
    </lineage>
</organism>
<keyword evidence="4 7" id="KW-1133">Transmembrane helix</keyword>
<reference evidence="9" key="1">
    <citation type="submission" date="2018-12" db="EMBL/GenBank/DDBJ databases">
        <title>Tengunoibacter tsumagoiensis gen. nov., sp. nov., Dictyobacter kobayashii sp. nov., D. alpinus sp. nov., and D. joshuensis sp. nov. and description of Dictyobacteraceae fam. nov. within the order Ktedonobacterales isolated from Tengu-no-mugimeshi.</title>
        <authorList>
            <person name="Wang C.M."/>
            <person name="Zheng Y."/>
            <person name="Sakai Y."/>
            <person name="Toyoda A."/>
            <person name="Minakuchi Y."/>
            <person name="Abe K."/>
            <person name="Yokota A."/>
            <person name="Yabe S."/>
        </authorList>
    </citation>
    <scope>NUCLEOTIDE SEQUENCE [LARGE SCALE GENOMIC DNA]</scope>
    <source>
        <strain evidence="9">Uno16</strain>
    </source>
</reference>
<keyword evidence="9" id="KW-1185">Reference proteome</keyword>
<keyword evidence="5 7" id="KW-0472">Membrane</keyword>
<dbReference type="RefSeq" id="WP_161982030.1">
    <property type="nucleotide sequence ID" value="NZ_BIFT01000001.1"/>
</dbReference>
<feature type="transmembrane region" description="Helical" evidence="7">
    <location>
        <begin position="206"/>
        <end position="226"/>
    </location>
</feature>
<evidence type="ECO:0000256" key="4">
    <source>
        <dbReference type="ARBA" id="ARBA00022989"/>
    </source>
</evidence>
<dbReference type="PANTHER" id="PTHR30213:SF0">
    <property type="entry name" value="UPF0761 MEMBRANE PROTEIN YIHY"/>
    <property type="match status" value="1"/>
</dbReference>
<evidence type="ECO:0000256" key="6">
    <source>
        <dbReference type="SAM" id="MobiDB-lite"/>
    </source>
</evidence>
<evidence type="ECO:0000313" key="8">
    <source>
        <dbReference type="EMBL" id="GCE26215.1"/>
    </source>
</evidence>
<gene>
    <name evidence="8" type="ORF">KDA_16990</name>
</gene>
<dbReference type="GO" id="GO:0005886">
    <property type="term" value="C:plasma membrane"/>
    <property type="evidence" value="ECO:0007669"/>
    <property type="project" value="UniProtKB-SubCell"/>
</dbReference>
<dbReference type="PANTHER" id="PTHR30213">
    <property type="entry name" value="INNER MEMBRANE PROTEIN YHJD"/>
    <property type="match status" value="1"/>
</dbReference>
<evidence type="ECO:0000256" key="2">
    <source>
        <dbReference type="ARBA" id="ARBA00022475"/>
    </source>
</evidence>
<comment type="caution">
    <text evidence="8">The sequence shown here is derived from an EMBL/GenBank/DDBJ whole genome shotgun (WGS) entry which is preliminary data.</text>
</comment>
<evidence type="ECO:0000256" key="3">
    <source>
        <dbReference type="ARBA" id="ARBA00022692"/>
    </source>
</evidence>
<feature type="transmembrane region" description="Helical" evidence="7">
    <location>
        <begin position="238"/>
        <end position="262"/>
    </location>
</feature>
<feature type="transmembrane region" description="Helical" evidence="7">
    <location>
        <begin position="123"/>
        <end position="151"/>
    </location>
</feature>
<feature type="region of interest" description="Disordered" evidence="6">
    <location>
        <begin position="1"/>
        <end position="25"/>
    </location>
</feature>
<evidence type="ECO:0008006" key="10">
    <source>
        <dbReference type="Google" id="ProtNLM"/>
    </source>
</evidence>